<feature type="transmembrane region" description="Helical" evidence="9">
    <location>
        <begin position="150"/>
        <end position="172"/>
    </location>
</feature>
<evidence type="ECO:0000256" key="5">
    <source>
        <dbReference type="ARBA" id="ARBA00022989"/>
    </source>
</evidence>
<feature type="binding site" evidence="7">
    <location>
        <position position="30"/>
    </location>
    <ligand>
        <name>Ca(2+)</name>
        <dbReference type="ChEBI" id="CHEBI:29108"/>
    </ligand>
</feature>
<dbReference type="GO" id="GO:0046513">
    <property type="term" value="P:ceramide biosynthetic process"/>
    <property type="evidence" value="ECO:0007669"/>
    <property type="project" value="TreeGrafter"/>
</dbReference>
<feature type="binding site" evidence="8">
    <location>
        <position position="232"/>
    </location>
    <ligand>
        <name>Zn(2+)</name>
        <dbReference type="ChEBI" id="CHEBI:29105"/>
        <note>catalytic</note>
    </ligand>
</feature>
<dbReference type="PANTHER" id="PTHR46187">
    <property type="entry name" value="ALKALINE CERAMIDASE 3"/>
    <property type="match status" value="1"/>
</dbReference>
<dbReference type="Pfam" id="PF05875">
    <property type="entry name" value="Ceramidase"/>
    <property type="match status" value="1"/>
</dbReference>
<evidence type="ECO:0000256" key="9">
    <source>
        <dbReference type="SAM" id="Phobius"/>
    </source>
</evidence>
<feature type="transmembrane region" description="Helical" evidence="9">
    <location>
        <begin position="234"/>
        <end position="250"/>
    </location>
</feature>
<evidence type="ECO:0000313" key="10">
    <source>
        <dbReference type="EMBL" id="ROT38445.1"/>
    </source>
</evidence>
<feature type="transmembrane region" description="Helical" evidence="9">
    <location>
        <begin position="74"/>
        <end position="91"/>
    </location>
</feature>
<dbReference type="STRING" id="1314773.A0A3N2PVC1"/>
<keyword evidence="3 9" id="KW-0812">Transmembrane</keyword>
<dbReference type="OrthoDB" id="187171at2759"/>
<keyword evidence="11" id="KW-1185">Reference proteome</keyword>
<dbReference type="GO" id="GO:0046872">
    <property type="term" value="F:metal ion binding"/>
    <property type="evidence" value="ECO:0007669"/>
    <property type="project" value="UniProtKB-KW"/>
</dbReference>
<dbReference type="EMBL" id="ML119055">
    <property type="protein sequence ID" value="ROT38445.1"/>
    <property type="molecule type" value="Genomic_DNA"/>
</dbReference>
<evidence type="ECO:0000256" key="3">
    <source>
        <dbReference type="ARBA" id="ARBA00022692"/>
    </source>
</evidence>
<name>A0A3N2PVC1_SODAK</name>
<evidence type="ECO:0000256" key="7">
    <source>
        <dbReference type="PIRSR" id="PIRSR608901-1"/>
    </source>
</evidence>
<organism evidence="10 11">
    <name type="scientific">Sodiomyces alkalinus (strain CBS 110278 / VKM F-3762 / F11)</name>
    <name type="common">Alkaliphilic filamentous fungus</name>
    <dbReference type="NCBI Taxonomy" id="1314773"/>
    <lineage>
        <taxon>Eukaryota</taxon>
        <taxon>Fungi</taxon>
        <taxon>Dikarya</taxon>
        <taxon>Ascomycota</taxon>
        <taxon>Pezizomycotina</taxon>
        <taxon>Sordariomycetes</taxon>
        <taxon>Hypocreomycetidae</taxon>
        <taxon>Glomerellales</taxon>
        <taxon>Plectosphaerellaceae</taxon>
        <taxon>Sodiomyces</taxon>
    </lineage>
</organism>
<sequence>MGHHNRHYAGDPHAHTGVWGSPTSAANFCEEDYAVTSLIAEFINCLSNLAYIYFALRYPRKTRPGTLWHQKLDFMAISLMGVGISSGIYHGTLRQTTQYLDDLSMFLLAGALLHPLYAANQTATVRALVSLILVAVIGGMSVVYVRSGNILIHTYTFIALLTFVWPRTIYLIHWTASRPPAEKRALMRRFWKAFWALGVGYALWHVDLELCWQLRGLREMVPMPLGWLLEMHGWWHFLTALGASHFIRLIRSVTDGVDGSAGKERKA</sequence>
<proteinExistence type="inferred from homology"/>
<protein>
    <submittedName>
        <fullName evidence="10">Dihydroceramidase</fullName>
    </submittedName>
</protein>
<keyword evidence="8" id="KW-0862">Zinc</keyword>
<feature type="transmembrane region" description="Helical" evidence="9">
    <location>
        <begin position="193"/>
        <end position="214"/>
    </location>
</feature>
<keyword evidence="7" id="KW-0106">Calcium</keyword>
<reference evidence="10 11" key="1">
    <citation type="journal article" date="2018" name="Mol. Ecol.">
        <title>The obligate alkalophilic soda-lake fungus Sodiomyces alkalinus has shifted to a protein diet.</title>
        <authorList>
            <person name="Grum-Grzhimaylo A.A."/>
            <person name="Falkoski D.L."/>
            <person name="van den Heuvel J."/>
            <person name="Valero-Jimenez C.A."/>
            <person name="Min B."/>
            <person name="Choi I.G."/>
            <person name="Lipzen A."/>
            <person name="Daum C.G."/>
            <person name="Aanen D.K."/>
            <person name="Tsang A."/>
            <person name="Henrissat B."/>
            <person name="Bilanenko E.N."/>
            <person name="de Vries R.P."/>
            <person name="van Kan J.A.L."/>
            <person name="Grigoriev I.V."/>
            <person name="Debets A.J.M."/>
        </authorList>
    </citation>
    <scope>NUCLEOTIDE SEQUENCE [LARGE SCALE GENOMIC DNA]</scope>
    <source>
        <strain evidence="10 11">F11</strain>
    </source>
</reference>
<feature type="transmembrane region" description="Helical" evidence="9">
    <location>
        <begin position="127"/>
        <end position="144"/>
    </location>
</feature>
<feature type="transmembrane region" description="Helical" evidence="9">
    <location>
        <begin position="103"/>
        <end position="120"/>
    </location>
</feature>
<feature type="binding site" evidence="8">
    <location>
        <position position="90"/>
    </location>
    <ligand>
        <name>Zn(2+)</name>
        <dbReference type="ChEBI" id="CHEBI:29105"/>
        <note>catalytic</note>
    </ligand>
</feature>
<keyword evidence="4" id="KW-0378">Hydrolase</keyword>
<dbReference type="PANTHER" id="PTHR46187:SF1">
    <property type="entry name" value="ALKALINE PHYTOCERAMIDASE"/>
    <property type="match status" value="1"/>
</dbReference>
<dbReference type="GO" id="GO:0046514">
    <property type="term" value="P:ceramide catabolic process"/>
    <property type="evidence" value="ECO:0007669"/>
    <property type="project" value="TreeGrafter"/>
</dbReference>
<accession>A0A3N2PVC1</accession>
<dbReference type="AlphaFoldDB" id="A0A3N2PVC1"/>
<dbReference type="Proteomes" id="UP000272025">
    <property type="component" value="Unassembled WGS sequence"/>
</dbReference>
<dbReference type="InterPro" id="IPR008901">
    <property type="entry name" value="ACER"/>
</dbReference>
<feature type="transmembrane region" description="Helical" evidence="9">
    <location>
        <begin position="33"/>
        <end position="54"/>
    </location>
</feature>
<evidence type="ECO:0000313" key="11">
    <source>
        <dbReference type="Proteomes" id="UP000272025"/>
    </source>
</evidence>
<dbReference type="GeneID" id="39580339"/>
<evidence type="ECO:0000256" key="1">
    <source>
        <dbReference type="ARBA" id="ARBA00004141"/>
    </source>
</evidence>
<gene>
    <name evidence="10" type="ORF">SODALDRAFT_333021</name>
</gene>
<dbReference type="GO" id="GO:0016811">
    <property type="term" value="F:hydrolase activity, acting on carbon-nitrogen (but not peptide) bonds, in linear amides"/>
    <property type="evidence" value="ECO:0007669"/>
    <property type="project" value="InterPro"/>
</dbReference>
<dbReference type="GO" id="GO:0005789">
    <property type="term" value="C:endoplasmic reticulum membrane"/>
    <property type="evidence" value="ECO:0007669"/>
    <property type="project" value="TreeGrafter"/>
</dbReference>
<comment type="cofactor">
    <cofactor evidence="8">
        <name>Zn(2+)</name>
        <dbReference type="ChEBI" id="CHEBI:29105"/>
    </cofactor>
</comment>
<keyword evidence="7" id="KW-0479">Metal-binding</keyword>
<dbReference type="RefSeq" id="XP_028466251.1">
    <property type="nucleotide sequence ID" value="XM_028611861.1"/>
</dbReference>
<evidence type="ECO:0000256" key="8">
    <source>
        <dbReference type="PIRSR" id="PIRSR608901-2"/>
    </source>
</evidence>
<comment type="similarity">
    <text evidence="2">Belongs to the alkaline ceramidase family.</text>
</comment>
<evidence type="ECO:0000256" key="2">
    <source>
        <dbReference type="ARBA" id="ARBA00009780"/>
    </source>
</evidence>
<feature type="binding site" evidence="8">
    <location>
        <position position="236"/>
    </location>
    <ligand>
        <name>Zn(2+)</name>
        <dbReference type="ChEBI" id="CHEBI:29105"/>
        <note>catalytic</note>
    </ligand>
</feature>
<evidence type="ECO:0000256" key="6">
    <source>
        <dbReference type="ARBA" id="ARBA00023136"/>
    </source>
</evidence>
<evidence type="ECO:0000256" key="4">
    <source>
        <dbReference type="ARBA" id="ARBA00022801"/>
    </source>
</evidence>
<keyword evidence="5 9" id="KW-1133">Transmembrane helix</keyword>
<keyword evidence="6 9" id="KW-0472">Membrane</keyword>
<comment type="subcellular location">
    <subcellularLocation>
        <location evidence="1">Membrane</location>
        <topology evidence="1">Multi-pass membrane protein</topology>
    </subcellularLocation>
</comment>
<feature type="binding site" evidence="7">
    <location>
        <position position="41"/>
    </location>
    <ligand>
        <name>Ca(2+)</name>
        <dbReference type="ChEBI" id="CHEBI:29108"/>
    </ligand>
</feature>